<dbReference type="SUPFAM" id="SSF56574">
    <property type="entry name" value="Serpins"/>
    <property type="match status" value="1"/>
</dbReference>
<proteinExistence type="inferred from homology"/>
<dbReference type="Gene3D" id="3.30.497.10">
    <property type="entry name" value="Antithrombin, subunit I, domain 2"/>
    <property type="match status" value="1"/>
</dbReference>
<gene>
    <name evidence="4" type="primary">LOC116293968</name>
</gene>
<dbReference type="InterPro" id="IPR023796">
    <property type="entry name" value="Serpin_dom"/>
</dbReference>
<dbReference type="InterPro" id="IPR023795">
    <property type="entry name" value="Serpin_CS"/>
</dbReference>
<dbReference type="FunFam" id="2.30.39.10:FF:000001">
    <property type="entry name" value="Serpin family B member 2"/>
    <property type="match status" value="1"/>
</dbReference>
<dbReference type="InterPro" id="IPR000215">
    <property type="entry name" value="Serpin_fam"/>
</dbReference>
<protein>
    <submittedName>
        <fullName evidence="4">Leukocyte elastase inhibitor-like</fullName>
    </submittedName>
</protein>
<evidence type="ECO:0000259" key="2">
    <source>
        <dbReference type="SMART" id="SM00093"/>
    </source>
</evidence>
<dbReference type="InterPro" id="IPR042178">
    <property type="entry name" value="Serpin_sf_1"/>
</dbReference>
<dbReference type="PANTHER" id="PTHR11461:SF211">
    <property type="entry name" value="GH10112P-RELATED"/>
    <property type="match status" value="1"/>
</dbReference>
<dbReference type="PANTHER" id="PTHR11461">
    <property type="entry name" value="SERINE PROTEASE INHIBITOR, SERPIN"/>
    <property type="match status" value="1"/>
</dbReference>
<dbReference type="OrthoDB" id="5966977at2759"/>
<keyword evidence="3" id="KW-1185">Reference proteome</keyword>
<sequence length="418" mass="46828">MGNNIITCNTFRLHSVLILAVSLVFCSVLLSTMAQADLIKASTNKFSLHLHQVLRGQATFDAEQNLFYSPSSILVALAMTHLGARGNTAKQMSSSFHLDEIPEKQLNAEFQKFLQKLNQSNAKGNEIAMANRLFVQMGFEVSKQFQEDSEKFFNAEAALVDYQKNSEGARQEVNQWVEQKTKNKIKDLIPEGMFGPDTRLTLVNAIYFKGSWMSKFDSNNTQTGPFQLTPSKTVQVPMMYKSDKFKYFENEGLKCKMLELPYSDEKISMIILLPDEVDGLSKLEDSLNYSKLDEAIGHLKMAPKEEVEVTLPKFKLSEKFSLKEVLSKMGASDLFNAAKADLTGINKDGQLYVSEVVHKAFVDVNEEGTEAAAATAVRVALMCMPMNPIFFANHPFLFLIRHNESGAILFIGRLANPK</sequence>
<dbReference type="GO" id="GO:0004867">
    <property type="term" value="F:serine-type endopeptidase inhibitor activity"/>
    <property type="evidence" value="ECO:0007669"/>
    <property type="project" value="InterPro"/>
</dbReference>
<dbReference type="FunFam" id="3.30.497.10:FF:000001">
    <property type="entry name" value="Serine protease inhibitor"/>
    <property type="match status" value="1"/>
</dbReference>
<dbReference type="PROSITE" id="PS00284">
    <property type="entry name" value="SERPIN"/>
    <property type="match status" value="1"/>
</dbReference>
<dbReference type="AlphaFoldDB" id="A0A6P8HXD8"/>
<accession>A0A6P8HXD8</accession>
<dbReference type="CDD" id="cd19590">
    <property type="entry name" value="serpin_thermopin-like"/>
    <property type="match status" value="1"/>
</dbReference>
<reference evidence="4" key="1">
    <citation type="submission" date="2025-08" db="UniProtKB">
        <authorList>
            <consortium name="RefSeq"/>
        </authorList>
    </citation>
    <scope>IDENTIFICATION</scope>
    <source>
        <tissue evidence="4">Tentacle</tissue>
    </source>
</reference>
<dbReference type="Gene3D" id="2.30.39.10">
    <property type="entry name" value="Alpha-1-antitrypsin, domain 1"/>
    <property type="match status" value="1"/>
</dbReference>
<dbReference type="InterPro" id="IPR042185">
    <property type="entry name" value="Serpin_sf_2"/>
</dbReference>
<evidence type="ECO:0000313" key="3">
    <source>
        <dbReference type="Proteomes" id="UP000515163"/>
    </source>
</evidence>
<dbReference type="RefSeq" id="XP_031557330.1">
    <property type="nucleotide sequence ID" value="XM_031701470.1"/>
</dbReference>
<dbReference type="Proteomes" id="UP000515163">
    <property type="component" value="Unplaced"/>
</dbReference>
<name>A0A6P8HXD8_ACTTE</name>
<dbReference type="SMART" id="SM00093">
    <property type="entry name" value="SERPIN"/>
    <property type="match status" value="1"/>
</dbReference>
<comment type="similarity">
    <text evidence="1">Belongs to the serpin family. Ov-serpin subfamily.</text>
</comment>
<evidence type="ECO:0000313" key="4">
    <source>
        <dbReference type="RefSeq" id="XP_031557330.1"/>
    </source>
</evidence>
<dbReference type="GeneID" id="116293968"/>
<dbReference type="GO" id="GO:0005615">
    <property type="term" value="C:extracellular space"/>
    <property type="evidence" value="ECO:0007669"/>
    <property type="project" value="InterPro"/>
</dbReference>
<evidence type="ECO:0000256" key="1">
    <source>
        <dbReference type="ARBA" id="ARBA00006426"/>
    </source>
</evidence>
<dbReference type="InParanoid" id="A0A6P8HXD8"/>
<dbReference type="KEGG" id="aten:116293968"/>
<dbReference type="FunCoup" id="A0A6P8HXD8">
    <property type="interactions" value="1334"/>
</dbReference>
<dbReference type="Pfam" id="PF00079">
    <property type="entry name" value="Serpin"/>
    <property type="match status" value="1"/>
</dbReference>
<dbReference type="InterPro" id="IPR036186">
    <property type="entry name" value="Serpin_sf"/>
</dbReference>
<feature type="domain" description="Serpin" evidence="2">
    <location>
        <begin position="48"/>
        <end position="417"/>
    </location>
</feature>
<organism evidence="3 4">
    <name type="scientific">Actinia tenebrosa</name>
    <name type="common">Australian red waratah sea anemone</name>
    <dbReference type="NCBI Taxonomy" id="6105"/>
    <lineage>
        <taxon>Eukaryota</taxon>
        <taxon>Metazoa</taxon>
        <taxon>Cnidaria</taxon>
        <taxon>Anthozoa</taxon>
        <taxon>Hexacorallia</taxon>
        <taxon>Actiniaria</taxon>
        <taxon>Actiniidae</taxon>
        <taxon>Actinia</taxon>
    </lineage>
</organism>